<protein>
    <recommendedName>
        <fullName evidence="4">tripeptidyl-peptidase II</fullName>
        <ecNumber evidence="4">3.4.14.10</ecNumber>
    </recommendedName>
</protein>
<feature type="binding site" evidence="15">
    <location>
        <position position="531"/>
    </location>
    <ligand>
        <name>Ca(2+)</name>
        <dbReference type="ChEBI" id="CHEBI:29108"/>
    </ligand>
</feature>
<keyword evidence="6 15" id="KW-0645">Protease</keyword>
<evidence type="ECO:0000256" key="12">
    <source>
        <dbReference type="ARBA" id="ARBA00023026"/>
    </source>
</evidence>
<evidence type="ECO:0000256" key="16">
    <source>
        <dbReference type="SAM" id="SignalP"/>
    </source>
</evidence>
<evidence type="ECO:0000313" key="18">
    <source>
        <dbReference type="EMBL" id="KAJ5108576.1"/>
    </source>
</evidence>
<dbReference type="InterPro" id="IPR050819">
    <property type="entry name" value="Tripeptidyl-peptidase_I"/>
</dbReference>
<dbReference type="Pfam" id="PF09286">
    <property type="entry name" value="Pro-kuma_activ"/>
    <property type="match status" value="1"/>
</dbReference>
<evidence type="ECO:0000256" key="15">
    <source>
        <dbReference type="PROSITE-ProRule" id="PRU01032"/>
    </source>
</evidence>
<evidence type="ECO:0000256" key="13">
    <source>
        <dbReference type="ARBA" id="ARBA00023145"/>
    </source>
</evidence>
<evidence type="ECO:0000313" key="19">
    <source>
        <dbReference type="Proteomes" id="UP001149165"/>
    </source>
</evidence>
<dbReference type="FunFam" id="3.40.50.200:FF:000015">
    <property type="entry name" value="Tripeptidyl peptidase A"/>
    <property type="match status" value="1"/>
</dbReference>
<dbReference type="OrthoDB" id="409122at2759"/>
<evidence type="ECO:0000256" key="5">
    <source>
        <dbReference type="ARBA" id="ARBA00022525"/>
    </source>
</evidence>
<dbReference type="PROSITE" id="PS51695">
    <property type="entry name" value="SEDOLISIN"/>
    <property type="match status" value="1"/>
</dbReference>
<reference evidence="18" key="2">
    <citation type="journal article" date="2023" name="IMA Fungus">
        <title>Comparative genomic study of the Penicillium genus elucidates a diverse pangenome and 15 lateral gene transfer events.</title>
        <authorList>
            <person name="Petersen C."/>
            <person name="Sorensen T."/>
            <person name="Nielsen M.R."/>
            <person name="Sondergaard T.E."/>
            <person name="Sorensen J.L."/>
            <person name="Fitzpatrick D.A."/>
            <person name="Frisvad J.C."/>
            <person name="Nielsen K.L."/>
        </authorList>
    </citation>
    <scope>NUCLEOTIDE SEQUENCE</scope>
    <source>
        <strain evidence="18">IBT 30069</strain>
    </source>
</reference>
<keyword evidence="8 16" id="KW-0732">Signal</keyword>
<feature type="signal peptide" evidence="16">
    <location>
        <begin position="1"/>
        <end position="19"/>
    </location>
</feature>
<keyword evidence="10 15" id="KW-0720">Serine protease</keyword>
<dbReference type="PANTHER" id="PTHR14218:SF34">
    <property type="entry name" value="TRIPEPTIDYL-PEPTIDASE SED4"/>
    <property type="match status" value="1"/>
</dbReference>
<comment type="catalytic activity">
    <reaction evidence="1">
        <text>Release of an N-terminal tripeptide from a polypeptide.</text>
        <dbReference type="EC" id="3.4.14.10"/>
    </reaction>
</comment>
<keyword evidence="5" id="KW-0964">Secreted</keyword>
<feature type="active site" description="Charge relay system" evidence="15">
    <location>
        <position position="270"/>
    </location>
</feature>
<evidence type="ECO:0000256" key="6">
    <source>
        <dbReference type="ARBA" id="ARBA00022670"/>
    </source>
</evidence>
<name>A0A9W9FY65_9EURO</name>
<accession>A0A9W9FY65</accession>
<dbReference type="EC" id="3.4.14.10" evidence="4"/>
<dbReference type="SUPFAM" id="SSF54897">
    <property type="entry name" value="Protease propeptides/inhibitors"/>
    <property type="match status" value="1"/>
</dbReference>
<dbReference type="GO" id="GO:0008240">
    <property type="term" value="F:tripeptidyl-peptidase activity"/>
    <property type="evidence" value="ECO:0007669"/>
    <property type="project" value="UniProtKB-EC"/>
</dbReference>
<dbReference type="Gene3D" id="3.40.50.200">
    <property type="entry name" value="Peptidase S8/S53 domain"/>
    <property type="match status" value="1"/>
</dbReference>
<reference evidence="18" key="1">
    <citation type="submission" date="2022-11" db="EMBL/GenBank/DDBJ databases">
        <authorList>
            <person name="Petersen C."/>
        </authorList>
    </citation>
    <scope>NUCLEOTIDE SEQUENCE</scope>
    <source>
        <strain evidence="18">IBT 30069</strain>
    </source>
</reference>
<comment type="caution">
    <text evidence="18">The sequence shown here is derived from an EMBL/GenBank/DDBJ whole genome shotgun (WGS) entry which is preliminary data.</text>
</comment>
<sequence length="588" mass="63158">MHSSIYAGLLCTLAAPSMGAVWESLSGGVPDTWSLVNTPSDSTMALSIALSRKNLDQLQSTLIKVSTPGNSEYGKWLEKEDVDSKFPVVDDARVVSWLKENGITDYTREGSLIKFSGSVEKINKLLDTTFANYEKDGSVKLRTSEYSIPDDLSDYIDIISPTVYFGKTRAARPVAPKPRNLRSRSGQISSSCEARISPECIKEMYNVGDYTPKVSSGSKVGFGSFLNESASQSDLAAYQALWDLPRQSFTVETLNGGVDNQTAPESDRGEANLDVQLINAVSHPLPIHEFISGGVAPYIPDADEPDLDENEPYLIYYSYLLSKANSELPQVISNSYGDDEQTVPVKYAKSVCDLIGLNGLRGLTILHSSGDEGVGSACASADGKTPEFNPIFPATCPYVTAVGGTSGVSPEYAWNASSGGFSSVFDRAWFQESAIETYLTHVTKETQENYGKYTNFKGRGFPDVSAHSLYPDFEIIITGLKGLSGGTSAASPTFAGIIGLLNDARLRAGKPALGYLNPFLYSKGFKALNDIVTGASYGCGGIDPQSDEEVPGALIIPGAHWNATTGWDPVTGLGTPDFQKLKDLVLSL</sequence>
<dbReference type="EMBL" id="JAPQKH010000003">
    <property type="protein sequence ID" value="KAJ5108576.1"/>
    <property type="molecule type" value="Genomic_DNA"/>
</dbReference>
<evidence type="ECO:0000256" key="4">
    <source>
        <dbReference type="ARBA" id="ARBA00012462"/>
    </source>
</evidence>
<feature type="active site" description="Charge relay system" evidence="15">
    <location>
        <position position="488"/>
    </location>
</feature>
<proteinExistence type="predicted"/>
<evidence type="ECO:0000256" key="8">
    <source>
        <dbReference type="ARBA" id="ARBA00022729"/>
    </source>
</evidence>
<keyword evidence="9 15" id="KW-0378">Hydrolase</keyword>
<comment type="function">
    <text evidence="2">Secreted tripeptidyl-peptidase which degrades proteins at acidic pHs and is involved in virulence.</text>
</comment>
<keyword evidence="11 15" id="KW-0106">Calcium</keyword>
<dbReference type="CDD" id="cd04056">
    <property type="entry name" value="Peptidases_S53"/>
    <property type="match status" value="1"/>
</dbReference>
<dbReference type="InterPro" id="IPR036852">
    <property type="entry name" value="Peptidase_S8/S53_dom_sf"/>
</dbReference>
<dbReference type="GO" id="GO:0006508">
    <property type="term" value="P:proteolysis"/>
    <property type="evidence" value="ECO:0007669"/>
    <property type="project" value="UniProtKB-KW"/>
</dbReference>
<feature type="active site" description="Charge relay system" evidence="15">
    <location>
        <position position="274"/>
    </location>
</feature>
<keyword evidence="14" id="KW-0325">Glycoprotein</keyword>
<dbReference type="GO" id="GO:0046872">
    <property type="term" value="F:metal ion binding"/>
    <property type="evidence" value="ECO:0007669"/>
    <property type="project" value="UniProtKB-UniRule"/>
</dbReference>
<comment type="cofactor">
    <cofactor evidence="15">
        <name>Ca(2+)</name>
        <dbReference type="ChEBI" id="CHEBI:29108"/>
    </cofactor>
    <text evidence="15">Binds 1 Ca(2+) ion per subunit.</text>
</comment>
<dbReference type="GO" id="GO:0005576">
    <property type="term" value="C:extracellular region"/>
    <property type="evidence" value="ECO:0007669"/>
    <property type="project" value="UniProtKB-SubCell"/>
</dbReference>
<keyword evidence="12" id="KW-0843">Virulence</keyword>
<keyword evidence="13" id="KW-0865">Zymogen</keyword>
<evidence type="ECO:0000256" key="10">
    <source>
        <dbReference type="ARBA" id="ARBA00022825"/>
    </source>
</evidence>
<dbReference type="Proteomes" id="UP001149165">
    <property type="component" value="Unassembled WGS sequence"/>
</dbReference>
<dbReference type="GO" id="GO:0004252">
    <property type="term" value="F:serine-type endopeptidase activity"/>
    <property type="evidence" value="ECO:0007669"/>
    <property type="project" value="UniProtKB-UniRule"/>
</dbReference>
<evidence type="ECO:0000256" key="2">
    <source>
        <dbReference type="ARBA" id="ARBA00002451"/>
    </source>
</evidence>
<feature type="chain" id="PRO_5040764372" description="tripeptidyl-peptidase II" evidence="16">
    <location>
        <begin position="20"/>
        <end position="588"/>
    </location>
</feature>
<dbReference type="InterPro" id="IPR015366">
    <property type="entry name" value="S53_propep"/>
</dbReference>
<dbReference type="PANTHER" id="PTHR14218">
    <property type="entry name" value="PROTEASE S8 TRIPEPTIDYL PEPTIDASE I CLN2"/>
    <property type="match status" value="1"/>
</dbReference>
<comment type="subcellular location">
    <subcellularLocation>
        <location evidence="3">Secreted</location>
        <location evidence="3">Extracellular space</location>
    </subcellularLocation>
</comment>
<evidence type="ECO:0000256" key="14">
    <source>
        <dbReference type="ARBA" id="ARBA00023180"/>
    </source>
</evidence>
<dbReference type="AlphaFoldDB" id="A0A9W9FY65"/>
<evidence type="ECO:0000259" key="17">
    <source>
        <dbReference type="PROSITE" id="PS51695"/>
    </source>
</evidence>
<keyword evidence="7 15" id="KW-0479">Metal-binding</keyword>
<feature type="binding site" evidence="15">
    <location>
        <position position="566"/>
    </location>
    <ligand>
        <name>Ca(2+)</name>
        <dbReference type="ChEBI" id="CHEBI:29108"/>
    </ligand>
</feature>
<dbReference type="PROSITE" id="PS00138">
    <property type="entry name" value="SUBTILASE_SER"/>
    <property type="match status" value="1"/>
</dbReference>
<evidence type="ECO:0000256" key="11">
    <source>
        <dbReference type="ARBA" id="ARBA00022837"/>
    </source>
</evidence>
<feature type="binding site" evidence="15">
    <location>
        <position position="568"/>
    </location>
    <ligand>
        <name>Ca(2+)</name>
        <dbReference type="ChEBI" id="CHEBI:29108"/>
    </ligand>
</feature>
<evidence type="ECO:0000256" key="7">
    <source>
        <dbReference type="ARBA" id="ARBA00022723"/>
    </source>
</evidence>
<feature type="binding site" evidence="15">
    <location>
        <position position="530"/>
    </location>
    <ligand>
        <name>Ca(2+)</name>
        <dbReference type="ChEBI" id="CHEBI:29108"/>
    </ligand>
</feature>
<dbReference type="SUPFAM" id="SSF52743">
    <property type="entry name" value="Subtilisin-like"/>
    <property type="match status" value="1"/>
</dbReference>
<dbReference type="InterPro" id="IPR030400">
    <property type="entry name" value="Sedolisin_dom"/>
</dbReference>
<feature type="domain" description="Peptidase S53" evidence="17">
    <location>
        <begin position="195"/>
        <end position="588"/>
    </location>
</feature>
<dbReference type="InterPro" id="IPR023828">
    <property type="entry name" value="Peptidase_S8_Ser-AS"/>
</dbReference>
<evidence type="ECO:0000256" key="1">
    <source>
        <dbReference type="ARBA" id="ARBA00001910"/>
    </source>
</evidence>
<dbReference type="SMART" id="SM00944">
    <property type="entry name" value="Pro-kuma_activ"/>
    <property type="match status" value="1"/>
</dbReference>
<dbReference type="CDD" id="cd11377">
    <property type="entry name" value="Pro-peptidase_S53"/>
    <property type="match status" value="1"/>
</dbReference>
<organism evidence="18 19">
    <name type="scientific">Penicillium angulare</name>
    <dbReference type="NCBI Taxonomy" id="116970"/>
    <lineage>
        <taxon>Eukaryota</taxon>
        <taxon>Fungi</taxon>
        <taxon>Dikarya</taxon>
        <taxon>Ascomycota</taxon>
        <taxon>Pezizomycotina</taxon>
        <taxon>Eurotiomycetes</taxon>
        <taxon>Eurotiomycetidae</taxon>
        <taxon>Eurotiales</taxon>
        <taxon>Aspergillaceae</taxon>
        <taxon>Penicillium</taxon>
    </lineage>
</organism>
<keyword evidence="19" id="KW-1185">Reference proteome</keyword>
<gene>
    <name evidence="18" type="ORF">N7456_005251</name>
</gene>
<evidence type="ECO:0000256" key="9">
    <source>
        <dbReference type="ARBA" id="ARBA00022801"/>
    </source>
</evidence>
<evidence type="ECO:0000256" key="3">
    <source>
        <dbReference type="ARBA" id="ARBA00004239"/>
    </source>
</evidence>